<comment type="similarity">
    <text evidence="2 11">Belongs to the ATPase e subunit family.</text>
</comment>
<evidence type="ECO:0000313" key="14">
    <source>
        <dbReference type="Proteomes" id="UP001235939"/>
    </source>
</evidence>
<evidence type="ECO:0000256" key="12">
    <source>
        <dbReference type="SAM" id="Coils"/>
    </source>
</evidence>
<dbReference type="Proteomes" id="UP001235939">
    <property type="component" value="Chromosome 20"/>
</dbReference>
<name>A0ABY6LLH8_9ARAC</name>
<keyword evidence="12" id="KW-0175">Coiled coil</keyword>
<feature type="coiled-coil region" evidence="12">
    <location>
        <begin position="47"/>
        <end position="74"/>
    </location>
</feature>
<evidence type="ECO:0000256" key="4">
    <source>
        <dbReference type="ARBA" id="ARBA00022547"/>
    </source>
</evidence>
<evidence type="ECO:0000256" key="7">
    <source>
        <dbReference type="ARBA" id="ARBA00023065"/>
    </source>
</evidence>
<evidence type="ECO:0000256" key="5">
    <source>
        <dbReference type="ARBA" id="ARBA00022781"/>
    </source>
</evidence>
<protein>
    <recommendedName>
        <fullName evidence="11">ATP synthase F(0) complex subunit e, mitochondrial</fullName>
    </recommendedName>
</protein>
<evidence type="ECO:0000256" key="2">
    <source>
        <dbReference type="ARBA" id="ARBA00007333"/>
    </source>
</evidence>
<keyword evidence="8 11" id="KW-0496">Mitochondrion</keyword>
<keyword evidence="3 11" id="KW-0813">Transport</keyword>
<evidence type="ECO:0000256" key="10">
    <source>
        <dbReference type="ARBA" id="ARBA00023310"/>
    </source>
</evidence>
<keyword evidence="10 11" id="KW-0066">ATP synthesis</keyword>
<sequence length="103" mass="11997">MEYKRCSFCIPGLGALTGYYQPGQLNPARWTALIAGVVYGYKKYYRLRDLEIEVRKKEAEEKKLQDAIKLREQNRKTRQEMLNIAGEVGVPIPPNFDEIYKPE</sequence>
<evidence type="ECO:0000256" key="8">
    <source>
        <dbReference type="ARBA" id="ARBA00023128"/>
    </source>
</evidence>
<accession>A0ABY6LLH8</accession>
<comment type="subcellular location">
    <subcellularLocation>
        <location evidence="1 11">Mitochondrion inner membrane</location>
    </subcellularLocation>
</comment>
<keyword evidence="9" id="KW-0472">Membrane</keyword>
<dbReference type="EMBL" id="CP092882">
    <property type="protein sequence ID" value="UYV81454.1"/>
    <property type="molecule type" value="Genomic_DNA"/>
</dbReference>
<proteinExistence type="inferred from homology"/>
<reference evidence="13 14" key="1">
    <citation type="submission" date="2022-01" db="EMBL/GenBank/DDBJ databases">
        <title>A chromosomal length assembly of Cordylochernes scorpioides.</title>
        <authorList>
            <person name="Zeh D."/>
            <person name="Zeh J."/>
        </authorList>
    </citation>
    <scope>NUCLEOTIDE SEQUENCE [LARGE SCALE GENOMIC DNA]</scope>
    <source>
        <strain evidence="13">IN4F17</strain>
        <tissue evidence="13">Whole Body</tissue>
    </source>
</reference>
<evidence type="ECO:0000313" key="13">
    <source>
        <dbReference type="EMBL" id="UYV81454.1"/>
    </source>
</evidence>
<keyword evidence="7 11" id="KW-0406">Ion transport</keyword>
<keyword evidence="14" id="KW-1185">Reference proteome</keyword>
<comment type="function">
    <text evidence="11">Subunit e, of the mitochondrial membrane ATP synthase complex (F(1)F(0) ATP synthase or Complex V) that produces ATP from ADP in the presence of a proton gradient across the membrane which is generated by electron transport complexes of the respiratory chain. ATP synthase complex consist of a soluble F(1) head domain - the catalytic core - and a membrane F(1) domain - the membrane proton channel. These two domains are linked by a central stalk rotating inside the F(1) region and a stationary peripheral stalk. During catalysis, ATP synthesis in the catalytic domain of F(1) is coupled via a rotary mechanism of the central stalk subunits to proton translocation. In vivo, can only synthesize ATP although its ATP hydrolase activity can be activated artificially in vitro. Part of the complex F(0) domain.</text>
</comment>
<organism evidence="13 14">
    <name type="scientific">Cordylochernes scorpioides</name>
    <dbReference type="NCBI Taxonomy" id="51811"/>
    <lineage>
        <taxon>Eukaryota</taxon>
        <taxon>Metazoa</taxon>
        <taxon>Ecdysozoa</taxon>
        <taxon>Arthropoda</taxon>
        <taxon>Chelicerata</taxon>
        <taxon>Arachnida</taxon>
        <taxon>Pseudoscorpiones</taxon>
        <taxon>Cheliferoidea</taxon>
        <taxon>Chernetidae</taxon>
        <taxon>Cordylochernes</taxon>
    </lineage>
</organism>
<evidence type="ECO:0000256" key="1">
    <source>
        <dbReference type="ARBA" id="ARBA00004273"/>
    </source>
</evidence>
<evidence type="ECO:0000256" key="3">
    <source>
        <dbReference type="ARBA" id="ARBA00022448"/>
    </source>
</evidence>
<keyword evidence="5 11" id="KW-0375">Hydrogen ion transport</keyword>
<keyword evidence="4 11" id="KW-0138">CF(0)</keyword>
<evidence type="ECO:0000256" key="6">
    <source>
        <dbReference type="ARBA" id="ARBA00022792"/>
    </source>
</evidence>
<evidence type="ECO:0000256" key="11">
    <source>
        <dbReference type="RuleBase" id="RU367005"/>
    </source>
</evidence>
<comment type="subunit">
    <text evidence="11">F-type ATPases have 2 components, CF(1) - the catalytic core - and CF(0) - the membrane proton channel. CF(1) and CF(0) have multiple subunits.</text>
</comment>
<keyword evidence="6 11" id="KW-0999">Mitochondrion inner membrane</keyword>
<dbReference type="InterPro" id="IPR008386">
    <property type="entry name" value="ATP_synth_F0_esu_mt"/>
</dbReference>
<dbReference type="Pfam" id="PF05680">
    <property type="entry name" value="ATP-synt_E"/>
    <property type="match status" value="1"/>
</dbReference>
<evidence type="ECO:0000256" key="9">
    <source>
        <dbReference type="ARBA" id="ARBA00023136"/>
    </source>
</evidence>
<gene>
    <name evidence="13" type="ORF">LAZ67_20001238</name>
</gene>